<reference evidence="2 3" key="1">
    <citation type="journal article" date="2019" name="Int. J. Syst. Evol. Microbiol.">
        <title>The Global Catalogue of Microorganisms (GCM) 10K type strain sequencing project: providing services to taxonomists for standard genome sequencing and annotation.</title>
        <authorList>
            <consortium name="The Broad Institute Genomics Platform"/>
            <consortium name="The Broad Institute Genome Sequencing Center for Infectious Disease"/>
            <person name="Wu L."/>
            <person name="Ma J."/>
        </authorList>
    </citation>
    <scope>NUCLEOTIDE SEQUENCE [LARGE SCALE GENOMIC DNA]</scope>
    <source>
        <strain evidence="2 3">JCM 3367</strain>
    </source>
</reference>
<proteinExistence type="predicted"/>
<evidence type="ECO:0008006" key="4">
    <source>
        <dbReference type="Google" id="ProtNLM"/>
    </source>
</evidence>
<dbReference type="Proteomes" id="UP001499978">
    <property type="component" value="Unassembled WGS sequence"/>
</dbReference>
<feature type="region of interest" description="Disordered" evidence="1">
    <location>
        <begin position="192"/>
        <end position="244"/>
    </location>
</feature>
<protein>
    <recommendedName>
        <fullName evidence="4">PPE family domain-containing protein</fullName>
    </recommendedName>
</protein>
<dbReference type="RefSeq" id="WP_344168299.1">
    <property type="nucleotide sequence ID" value="NZ_BAAARY010000002.1"/>
</dbReference>
<gene>
    <name evidence="2" type="ORF">GCM10010201_07700</name>
</gene>
<sequence>MTDPLSGLVRSGPAPVDACLNWNAYTVPTICESAHGEDDPRGWEQVRTWMRVTDAVRAQRDRLVACREAIVRRWPPQESEAAAAFVARLDELSESMTAAGVAASANTHALWGVMETLATAKRELEPIHREYRKKSTDLTLASWDGAEDALNQRAREVMARAEAAVRDYSASFAQMERMRWKDVDSIDDFPNTSLPGDITVPPLTRGSGAPASTGLPGSTEEFGLAGSSSAGAAQPSAIGGPGPTSALAPAGVHAWPLIPKSPTTPFQPAHPGVVGKRSAPPSGWVIGGGNPAPPASGSGLARPGPGGVIGGAAQGSSTGTTRTAVQPPGVPIGTNLAGGGRPARGEGTTPTYRAADVQWKGPVGVPPVIDTPPAPKPHDPGPGKVIGQ</sequence>
<feature type="region of interest" description="Disordered" evidence="1">
    <location>
        <begin position="314"/>
        <end position="388"/>
    </location>
</feature>
<feature type="compositionally biased region" description="Low complexity" evidence="1">
    <location>
        <begin position="225"/>
        <end position="238"/>
    </location>
</feature>
<evidence type="ECO:0000313" key="2">
    <source>
        <dbReference type="EMBL" id="GAA2514191.1"/>
    </source>
</evidence>
<organism evidence="2 3">
    <name type="scientific">Pilimelia columellifera subsp. columellifera</name>
    <dbReference type="NCBI Taxonomy" id="706583"/>
    <lineage>
        <taxon>Bacteria</taxon>
        <taxon>Bacillati</taxon>
        <taxon>Actinomycetota</taxon>
        <taxon>Actinomycetes</taxon>
        <taxon>Micromonosporales</taxon>
        <taxon>Micromonosporaceae</taxon>
        <taxon>Pilimelia</taxon>
    </lineage>
</organism>
<feature type="compositionally biased region" description="Low complexity" evidence="1">
    <location>
        <begin position="314"/>
        <end position="324"/>
    </location>
</feature>
<keyword evidence="3" id="KW-1185">Reference proteome</keyword>
<accession>A0ABN3N8G8</accession>
<evidence type="ECO:0000256" key="1">
    <source>
        <dbReference type="SAM" id="MobiDB-lite"/>
    </source>
</evidence>
<name>A0ABN3N8G8_9ACTN</name>
<evidence type="ECO:0000313" key="3">
    <source>
        <dbReference type="Proteomes" id="UP001499978"/>
    </source>
</evidence>
<comment type="caution">
    <text evidence="2">The sequence shown here is derived from an EMBL/GenBank/DDBJ whole genome shotgun (WGS) entry which is preliminary data.</text>
</comment>
<dbReference type="EMBL" id="BAAARY010000002">
    <property type="protein sequence ID" value="GAA2514191.1"/>
    <property type="molecule type" value="Genomic_DNA"/>
</dbReference>